<evidence type="ECO:0000313" key="1">
    <source>
        <dbReference type="EMBL" id="KAF7377076.1"/>
    </source>
</evidence>
<dbReference type="Proteomes" id="UP000623467">
    <property type="component" value="Unassembled WGS sequence"/>
</dbReference>
<comment type="caution">
    <text evidence="1">The sequence shown here is derived from an EMBL/GenBank/DDBJ whole genome shotgun (WGS) entry which is preliminary data.</text>
</comment>
<accession>A0A8H6ZIS1</accession>
<organism evidence="1 2">
    <name type="scientific">Mycena sanguinolenta</name>
    <dbReference type="NCBI Taxonomy" id="230812"/>
    <lineage>
        <taxon>Eukaryota</taxon>
        <taxon>Fungi</taxon>
        <taxon>Dikarya</taxon>
        <taxon>Basidiomycota</taxon>
        <taxon>Agaricomycotina</taxon>
        <taxon>Agaricomycetes</taxon>
        <taxon>Agaricomycetidae</taxon>
        <taxon>Agaricales</taxon>
        <taxon>Marasmiineae</taxon>
        <taxon>Mycenaceae</taxon>
        <taxon>Mycena</taxon>
    </lineage>
</organism>
<gene>
    <name evidence="1" type="ORF">MSAN_00126100</name>
</gene>
<proteinExistence type="predicted"/>
<evidence type="ECO:0000313" key="2">
    <source>
        <dbReference type="Proteomes" id="UP000623467"/>
    </source>
</evidence>
<name>A0A8H6ZIS1_9AGAR</name>
<keyword evidence="2" id="KW-1185">Reference proteome</keyword>
<dbReference type="AlphaFoldDB" id="A0A8H6ZIS1"/>
<evidence type="ECO:0008006" key="3">
    <source>
        <dbReference type="Google" id="ProtNLM"/>
    </source>
</evidence>
<reference evidence="1" key="1">
    <citation type="submission" date="2020-05" db="EMBL/GenBank/DDBJ databases">
        <title>Mycena genomes resolve the evolution of fungal bioluminescence.</title>
        <authorList>
            <person name="Tsai I.J."/>
        </authorList>
    </citation>
    <scope>NUCLEOTIDE SEQUENCE</scope>
    <source>
        <strain evidence="1">160909Yilan</strain>
    </source>
</reference>
<sequence length="259" mass="29288">MHRFDCKSMLRVSSLNGDDGQRKISISLRHLDSHVPYYDVGMPPEAAAIIRDGVEWSTPVQLVGKRDELQLPSARALLKELEDDVDVLDIHPADGVQQLAFVMKKIIQPLRGKVVEIGTDATYGTNSKHLELYTVLGEHDNAGFPLSYCLLSTAESIDIGKRKAALEAWARKLRDTYGVIPVFVHVDKDMAEIGMIRSVWNAKIQLCLWHLKRAVRTRLDKRKLSTTPKVVQIPPNTRAEFWSRQHSLETKSLFPVLML</sequence>
<protein>
    <recommendedName>
        <fullName evidence="3">MULE transposase domain-containing protein</fullName>
    </recommendedName>
</protein>
<dbReference type="OrthoDB" id="3049698at2759"/>
<dbReference type="EMBL" id="JACAZH010000001">
    <property type="protein sequence ID" value="KAF7377076.1"/>
    <property type="molecule type" value="Genomic_DNA"/>
</dbReference>